<gene>
    <name evidence="15" type="primary">dnaC</name>
    <name evidence="15" type="ORF">Pan54_10450</name>
</gene>
<comment type="function">
    <text evidence="10 13">The main replicative DNA helicase, it participates in initiation and elongation during chromosome replication. Travels ahead of the DNA replisome, separating dsDNA into templates for DNA synthesis. A processive ATP-dependent 5'-3' DNA helicase it has DNA-dependent ATPase activity.</text>
</comment>
<dbReference type="InterPro" id="IPR036185">
    <property type="entry name" value="DNA_heli_DnaB-like_N_sf"/>
</dbReference>
<dbReference type="InterPro" id="IPR027417">
    <property type="entry name" value="P-loop_NTPase"/>
</dbReference>
<dbReference type="InterPro" id="IPR016136">
    <property type="entry name" value="DNA_helicase_N/primase_C"/>
</dbReference>
<protein>
    <recommendedName>
        <fullName evidence="12 13">Replicative DNA helicase</fullName>
        <ecNumber evidence="12 13">5.6.2.3</ecNumber>
    </recommendedName>
</protein>
<keyword evidence="2 13" id="KW-0639">Primosome</keyword>
<dbReference type="GO" id="GO:0016887">
    <property type="term" value="F:ATP hydrolysis activity"/>
    <property type="evidence" value="ECO:0007669"/>
    <property type="project" value="RHEA"/>
</dbReference>
<dbReference type="GO" id="GO:0043139">
    <property type="term" value="F:5'-3' DNA helicase activity"/>
    <property type="evidence" value="ECO:0007669"/>
    <property type="project" value="UniProtKB-EC"/>
</dbReference>
<proteinExistence type="inferred from homology"/>
<evidence type="ECO:0000256" key="4">
    <source>
        <dbReference type="ARBA" id="ARBA00022741"/>
    </source>
</evidence>
<evidence type="ECO:0000256" key="2">
    <source>
        <dbReference type="ARBA" id="ARBA00022515"/>
    </source>
</evidence>
<dbReference type="OrthoDB" id="9773982at2"/>
<keyword evidence="9" id="KW-0413">Isomerase</keyword>
<evidence type="ECO:0000256" key="13">
    <source>
        <dbReference type="RuleBase" id="RU362085"/>
    </source>
</evidence>
<dbReference type="EC" id="5.6.2.3" evidence="12 13"/>
<evidence type="ECO:0000256" key="1">
    <source>
        <dbReference type="ARBA" id="ARBA00008428"/>
    </source>
</evidence>
<comment type="catalytic activity">
    <reaction evidence="11 13">
        <text>ATP + H2O = ADP + phosphate + H(+)</text>
        <dbReference type="Rhea" id="RHEA:13065"/>
        <dbReference type="ChEBI" id="CHEBI:15377"/>
        <dbReference type="ChEBI" id="CHEBI:15378"/>
        <dbReference type="ChEBI" id="CHEBI:30616"/>
        <dbReference type="ChEBI" id="CHEBI:43474"/>
        <dbReference type="ChEBI" id="CHEBI:456216"/>
        <dbReference type="EC" id="5.6.2.3"/>
    </reaction>
</comment>
<name>A0A5C5XD68_9PLAN</name>
<dbReference type="SUPFAM" id="SSF52540">
    <property type="entry name" value="P-loop containing nucleoside triphosphate hydrolases"/>
    <property type="match status" value="1"/>
</dbReference>
<dbReference type="FunFam" id="1.10.860.10:FF:000001">
    <property type="entry name" value="Replicative DNA helicase"/>
    <property type="match status" value="1"/>
</dbReference>
<evidence type="ECO:0000259" key="14">
    <source>
        <dbReference type="PROSITE" id="PS51199"/>
    </source>
</evidence>
<evidence type="ECO:0000256" key="12">
    <source>
        <dbReference type="NCBIfam" id="TIGR00665"/>
    </source>
</evidence>
<evidence type="ECO:0000256" key="11">
    <source>
        <dbReference type="ARBA" id="ARBA00048954"/>
    </source>
</evidence>
<evidence type="ECO:0000256" key="8">
    <source>
        <dbReference type="ARBA" id="ARBA00023125"/>
    </source>
</evidence>
<dbReference type="InterPro" id="IPR007693">
    <property type="entry name" value="DNA_helicase_DnaB-like_N"/>
</dbReference>
<dbReference type="CDD" id="cd00984">
    <property type="entry name" value="DnaB_C"/>
    <property type="match status" value="1"/>
</dbReference>
<keyword evidence="4 13" id="KW-0547">Nucleotide-binding</keyword>
<keyword evidence="8 13" id="KW-0238">DNA-binding</keyword>
<dbReference type="AlphaFoldDB" id="A0A5C5XD68"/>
<dbReference type="Proteomes" id="UP000316095">
    <property type="component" value="Unassembled WGS sequence"/>
</dbReference>
<keyword evidence="16" id="KW-1185">Reference proteome</keyword>
<dbReference type="GO" id="GO:1990077">
    <property type="term" value="C:primosome complex"/>
    <property type="evidence" value="ECO:0007669"/>
    <property type="project" value="UniProtKB-UniRule"/>
</dbReference>
<dbReference type="RefSeq" id="WP_146502471.1">
    <property type="nucleotide sequence ID" value="NZ_SJPG01000001.1"/>
</dbReference>
<sequence length="463" mass="51837">MSTDMKSAAAEGLLSKRPPMNLDAENSVLGCLMLVNDTVDQVLGILNADQFYDDQNRRIFSTIADMFERGDRGIDAVTLANELEKLGSLEKAGGVPKILDIMETVPHAAHAEYYAKIVREKWLQRQLIYTCNEILKEAHHSSDDINDILSRSEQKIFQLAEQQESLTRSDMKSILMETWDRINSRRDQEGTVSGLNSGFVGLNELTSGYQKSELIILAARPSMGKTAFVCNSTLAVAGLAKSGVLLFSLEQSKAELAERLLCIHSKVDGHKVRQGDLDEMDHHALLEGSTELSQYPIFVDDQPGRTMSQIAAVSRRMKRQYDIGIVIIDYLQLIEAEDKNQPREQQIASITRRLKFLAKDLDIPVVALAQLNRGVEQREDKRPRLADLRESGAIEQDADVVMFLHRPEAYDPEDRPGEAFVIVAKNRSGPIGDAHLTWIKQQLRFVDYSPLSAPEGGWVDDGF</sequence>
<dbReference type="InterPro" id="IPR007692">
    <property type="entry name" value="DNA_helicase_DnaB"/>
</dbReference>
<keyword evidence="3 13" id="KW-0235">DNA replication</keyword>
<evidence type="ECO:0000256" key="10">
    <source>
        <dbReference type="ARBA" id="ARBA00044932"/>
    </source>
</evidence>
<evidence type="ECO:0000313" key="16">
    <source>
        <dbReference type="Proteomes" id="UP000316095"/>
    </source>
</evidence>
<dbReference type="GO" id="GO:0003677">
    <property type="term" value="F:DNA binding"/>
    <property type="evidence" value="ECO:0007669"/>
    <property type="project" value="UniProtKB-UniRule"/>
</dbReference>
<feature type="domain" description="SF4 helicase" evidence="14">
    <location>
        <begin position="188"/>
        <end position="452"/>
    </location>
</feature>
<evidence type="ECO:0000256" key="3">
    <source>
        <dbReference type="ARBA" id="ARBA00022705"/>
    </source>
</evidence>
<dbReference type="GO" id="GO:0005829">
    <property type="term" value="C:cytosol"/>
    <property type="evidence" value="ECO:0007669"/>
    <property type="project" value="TreeGrafter"/>
</dbReference>
<comment type="caution">
    <text evidence="15">The sequence shown here is derived from an EMBL/GenBank/DDBJ whole genome shotgun (WGS) entry which is preliminary data.</text>
</comment>
<reference evidence="15 16" key="1">
    <citation type="submission" date="2019-02" db="EMBL/GenBank/DDBJ databases">
        <title>Deep-cultivation of Planctomycetes and their phenomic and genomic characterization uncovers novel biology.</title>
        <authorList>
            <person name="Wiegand S."/>
            <person name="Jogler M."/>
            <person name="Boedeker C."/>
            <person name="Pinto D."/>
            <person name="Vollmers J."/>
            <person name="Rivas-Marin E."/>
            <person name="Kohn T."/>
            <person name="Peeters S.H."/>
            <person name="Heuer A."/>
            <person name="Rast P."/>
            <person name="Oberbeckmann S."/>
            <person name="Bunk B."/>
            <person name="Jeske O."/>
            <person name="Meyerdierks A."/>
            <person name="Storesund J.E."/>
            <person name="Kallscheuer N."/>
            <person name="Luecker S."/>
            <person name="Lage O.M."/>
            <person name="Pohl T."/>
            <person name="Merkel B.J."/>
            <person name="Hornburger P."/>
            <person name="Mueller R.-W."/>
            <person name="Bruemmer F."/>
            <person name="Labrenz M."/>
            <person name="Spormann A.M."/>
            <person name="Op Den Camp H."/>
            <person name="Overmann J."/>
            <person name="Amann R."/>
            <person name="Jetten M.S.M."/>
            <person name="Mascher T."/>
            <person name="Medema M.H."/>
            <person name="Devos D.P."/>
            <person name="Kaster A.-K."/>
            <person name="Ovreas L."/>
            <person name="Rohde M."/>
            <person name="Galperin M.Y."/>
            <person name="Jogler C."/>
        </authorList>
    </citation>
    <scope>NUCLEOTIDE SEQUENCE [LARGE SCALE GENOMIC DNA]</scope>
    <source>
        <strain evidence="15 16">Pan54</strain>
    </source>
</reference>
<organism evidence="15 16">
    <name type="scientific">Rubinisphaera italica</name>
    <dbReference type="NCBI Taxonomy" id="2527969"/>
    <lineage>
        <taxon>Bacteria</taxon>
        <taxon>Pseudomonadati</taxon>
        <taxon>Planctomycetota</taxon>
        <taxon>Planctomycetia</taxon>
        <taxon>Planctomycetales</taxon>
        <taxon>Planctomycetaceae</taxon>
        <taxon>Rubinisphaera</taxon>
    </lineage>
</organism>
<dbReference type="EMBL" id="SJPG01000001">
    <property type="protein sequence ID" value="TWT60331.1"/>
    <property type="molecule type" value="Genomic_DNA"/>
</dbReference>
<evidence type="ECO:0000313" key="15">
    <source>
        <dbReference type="EMBL" id="TWT60331.1"/>
    </source>
</evidence>
<dbReference type="Pfam" id="PF03796">
    <property type="entry name" value="DnaB_C"/>
    <property type="match status" value="1"/>
</dbReference>
<evidence type="ECO:0000256" key="5">
    <source>
        <dbReference type="ARBA" id="ARBA00022801"/>
    </source>
</evidence>
<comment type="similarity">
    <text evidence="1 13">Belongs to the helicase family. DnaB subfamily.</text>
</comment>
<dbReference type="NCBIfam" id="TIGR00665">
    <property type="entry name" value="DnaB"/>
    <property type="match status" value="1"/>
</dbReference>
<dbReference type="PANTHER" id="PTHR30153">
    <property type="entry name" value="REPLICATIVE DNA HELICASE DNAB"/>
    <property type="match status" value="1"/>
</dbReference>
<dbReference type="SUPFAM" id="SSF48024">
    <property type="entry name" value="N-terminal domain of DnaB helicase"/>
    <property type="match status" value="1"/>
</dbReference>
<dbReference type="GO" id="GO:0005524">
    <property type="term" value="F:ATP binding"/>
    <property type="evidence" value="ECO:0007669"/>
    <property type="project" value="UniProtKB-UniRule"/>
</dbReference>
<evidence type="ECO:0000256" key="9">
    <source>
        <dbReference type="ARBA" id="ARBA00023235"/>
    </source>
</evidence>
<dbReference type="InterPro" id="IPR007694">
    <property type="entry name" value="DNA_helicase_DnaB-like_C"/>
</dbReference>
<dbReference type="Pfam" id="PF00772">
    <property type="entry name" value="DnaB"/>
    <property type="match status" value="1"/>
</dbReference>
<keyword evidence="7 13" id="KW-0067">ATP-binding</keyword>
<accession>A0A5C5XD68</accession>
<dbReference type="GO" id="GO:0006269">
    <property type="term" value="P:DNA replication, synthesis of primer"/>
    <property type="evidence" value="ECO:0007669"/>
    <property type="project" value="UniProtKB-UniRule"/>
</dbReference>
<dbReference type="Gene3D" id="3.40.50.300">
    <property type="entry name" value="P-loop containing nucleotide triphosphate hydrolases"/>
    <property type="match status" value="1"/>
</dbReference>
<keyword evidence="5 13" id="KW-0378">Hydrolase</keyword>
<dbReference type="Gene3D" id="1.10.860.10">
    <property type="entry name" value="DNAb Helicase, Chain A"/>
    <property type="match status" value="1"/>
</dbReference>
<dbReference type="PANTHER" id="PTHR30153:SF2">
    <property type="entry name" value="REPLICATIVE DNA HELICASE"/>
    <property type="match status" value="1"/>
</dbReference>
<evidence type="ECO:0000256" key="7">
    <source>
        <dbReference type="ARBA" id="ARBA00022840"/>
    </source>
</evidence>
<keyword evidence="6 13" id="KW-0347">Helicase</keyword>
<dbReference type="PROSITE" id="PS51199">
    <property type="entry name" value="SF4_HELICASE"/>
    <property type="match status" value="1"/>
</dbReference>
<evidence type="ECO:0000256" key="6">
    <source>
        <dbReference type="ARBA" id="ARBA00022806"/>
    </source>
</evidence>